<keyword evidence="1" id="KW-0812">Transmembrane</keyword>
<accession>A0A370QIR3</accession>
<dbReference type="AlphaFoldDB" id="A0A370QIR3"/>
<reference evidence="2 3" key="1">
    <citation type="submission" date="2018-07" db="EMBL/GenBank/DDBJ databases">
        <title>Genomic Encyclopedia of Type Strains, Phase IV (KMG-IV): sequencing the most valuable type-strain genomes for metagenomic binning, comparative biology and taxonomic classification.</title>
        <authorList>
            <person name="Goeker M."/>
        </authorList>
    </citation>
    <scope>NUCLEOTIDE SEQUENCE [LARGE SCALE GENOMIC DNA]</scope>
    <source>
        <strain evidence="2 3">DSM 101478</strain>
    </source>
</reference>
<comment type="caution">
    <text evidence="2">The sequence shown here is derived from an EMBL/GenBank/DDBJ whole genome shotgun (WGS) entry which is preliminary data.</text>
</comment>
<name>A0A370QIR3_9FLAO</name>
<keyword evidence="1" id="KW-1133">Transmembrane helix</keyword>
<keyword evidence="3" id="KW-1185">Reference proteome</keyword>
<gene>
    <name evidence="2" type="ORF">C8D94_101123</name>
</gene>
<sequence>MLPKKWNYIILGIGAIITIIGLVTGKFFFIFLVLPLGFLFRKKKEK</sequence>
<feature type="transmembrane region" description="Helical" evidence="1">
    <location>
        <begin position="6"/>
        <end position="39"/>
    </location>
</feature>
<dbReference type="Proteomes" id="UP000255317">
    <property type="component" value="Unassembled WGS sequence"/>
</dbReference>
<protein>
    <submittedName>
        <fullName evidence="2">Uncharacterized protein</fullName>
    </submittedName>
</protein>
<organism evidence="2 3">
    <name type="scientific">Marinirhabdus gelatinilytica</name>
    <dbReference type="NCBI Taxonomy" id="1703343"/>
    <lineage>
        <taxon>Bacteria</taxon>
        <taxon>Pseudomonadati</taxon>
        <taxon>Bacteroidota</taxon>
        <taxon>Flavobacteriia</taxon>
        <taxon>Flavobacteriales</taxon>
        <taxon>Flavobacteriaceae</taxon>
    </lineage>
</organism>
<proteinExistence type="predicted"/>
<dbReference type="EMBL" id="QRAO01000001">
    <property type="protein sequence ID" value="RDK88254.1"/>
    <property type="molecule type" value="Genomic_DNA"/>
</dbReference>
<dbReference type="RefSeq" id="WP_170134700.1">
    <property type="nucleotide sequence ID" value="NZ_QRAO01000001.1"/>
</dbReference>
<evidence type="ECO:0000313" key="2">
    <source>
        <dbReference type="EMBL" id="RDK88254.1"/>
    </source>
</evidence>
<keyword evidence="1" id="KW-0472">Membrane</keyword>
<evidence type="ECO:0000313" key="3">
    <source>
        <dbReference type="Proteomes" id="UP000255317"/>
    </source>
</evidence>
<evidence type="ECO:0000256" key="1">
    <source>
        <dbReference type="SAM" id="Phobius"/>
    </source>
</evidence>